<comment type="subcellular location">
    <subcellularLocation>
        <location evidence="1">Membrane</location>
        <topology evidence="1">Multi-pass membrane protein</topology>
    </subcellularLocation>
</comment>
<evidence type="ECO:0000256" key="6">
    <source>
        <dbReference type="SAM" id="Phobius"/>
    </source>
</evidence>
<evidence type="ECO:0000256" key="1">
    <source>
        <dbReference type="ARBA" id="ARBA00004141"/>
    </source>
</evidence>
<feature type="transmembrane region" description="Helical" evidence="6">
    <location>
        <begin position="90"/>
        <end position="110"/>
    </location>
</feature>
<feature type="compositionally biased region" description="Polar residues" evidence="5">
    <location>
        <begin position="175"/>
        <end position="186"/>
    </location>
</feature>
<organism evidence="7 8">
    <name type="scientific">Staphylotrichum tortipilum</name>
    <dbReference type="NCBI Taxonomy" id="2831512"/>
    <lineage>
        <taxon>Eukaryota</taxon>
        <taxon>Fungi</taxon>
        <taxon>Dikarya</taxon>
        <taxon>Ascomycota</taxon>
        <taxon>Pezizomycotina</taxon>
        <taxon>Sordariomycetes</taxon>
        <taxon>Sordariomycetidae</taxon>
        <taxon>Sordariales</taxon>
        <taxon>Chaetomiaceae</taxon>
        <taxon>Staphylotrichum</taxon>
    </lineage>
</organism>
<gene>
    <name evidence="7" type="ORF">C8A05DRAFT_42521</name>
</gene>
<protein>
    <submittedName>
        <fullName evidence="7">Zinc/iron permease</fullName>
    </submittedName>
</protein>
<evidence type="ECO:0000313" key="8">
    <source>
        <dbReference type="Proteomes" id="UP001303889"/>
    </source>
</evidence>
<dbReference type="PANTHER" id="PTHR11040">
    <property type="entry name" value="ZINC/IRON TRANSPORTER"/>
    <property type="match status" value="1"/>
</dbReference>
<reference evidence="7" key="1">
    <citation type="journal article" date="2023" name="Mol. Phylogenet. Evol.">
        <title>Genome-scale phylogeny and comparative genomics of the fungal order Sordariales.</title>
        <authorList>
            <person name="Hensen N."/>
            <person name="Bonometti L."/>
            <person name="Westerberg I."/>
            <person name="Brannstrom I.O."/>
            <person name="Guillou S."/>
            <person name="Cros-Aarteil S."/>
            <person name="Calhoun S."/>
            <person name="Haridas S."/>
            <person name="Kuo A."/>
            <person name="Mondo S."/>
            <person name="Pangilinan J."/>
            <person name="Riley R."/>
            <person name="LaButti K."/>
            <person name="Andreopoulos B."/>
            <person name="Lipzen A."/>
            <person name="Chen C."/>
            <person name="Yan M."/>
            <person name="Daum C."/>
            <person name="Ng V."/>
            <person name="Clum A."/>
            <person name="Steindorff A."/>
            <person name="Ohm R.A."/>
            <person name="Martin F."/>
            <person name="Silar P."/>
            <person name="Natvig D.O."/>
            <person name="Lalanne C."/>
            <person name="Gautier V."/>
            <person name="Ament-Velasquez S.L."/>
            <person name="Kruys A."/>
            <person name="Hutchinson M.I."/>
            <person name="Powell A.J."/>
            <person name="Barry K."/>
            <person name="Miller A.N."/>
            <person name="Grigoriev I.V."/>
            <person name="Debuchy R."/>
            <person name="Gladieux P."/>
            <person name="Hiltunen Thoren M."/>
            <person name="Johannesson H."/>
        </authorList>
    </citation>
    <scope>NUCLEOTIDE SEQUENCE</scope>
    <source>
        <strain evidence="7">CBS 103.79</strain>
    </source>
</reference>
<dbReference type="Proteomes" id="UP001303889">
    <property type="component" value="Unassembled WGS sequence"/>
</dbReference>
<keyword evidence="8" id="KW-1185">Reference proteome</keyword>
<feature type="region of interest" description="Disordered" evidence="5">
    <location>
        <begin position="269"/>
        <end position="323"/>
    </location>
</feature>
<feature type="transmembrane region" description="Helical" evidence="6">
    <location>
        <begin position="12"/>
        <end position="33"/>
    </location>
</feature>
<dbReference type="Pfam" id="PF02535">
    <property type="entry name" value="Zip"/>
    <property type="match status" value="2"/>
</dbReference>
<feature type="transmembrane region" description="Helical" evidence="6">
    <location>
        <begin position="403"/>
        <end position="426"/>
    </location>
</feature>
<name>A0AAN6MQZ4_9PEZI</name>
<evidence type="ECO:0000313" key="7">
    <source>
        <dbReference type="EMBL" id="KAK3904373.1"/>
    </source>
</evidence>
<keyword evidence="3 6" id="KW-1133">Transmembrane helix</keyword>
<dbReference type="EMBL" id="MU855400">
    <property type="protein sequence ID" value="KAK3904373.1"/>
    <property type="molecule type" value="Genomic_DNA"/>
</dbReference>
<dbReference type="InterPro" id="IPR003689">
    <property type="entry name" value="ZIP"/>
</dbReference>
<feature type="transmembrane region" description="Helical" evidence="6">
    <location>
        <begin position="472"/>
        <end position="491"/>
    </location>
</feature>
<keyword evidence="2 6" id="KW-0812">Transmembrane</keyword>
<dbReference type="AlphaFoldDB" id="A0AAN6MQZ4"/>
<feature type="transmembrane region" description="Helical" evidence="6">
    <location>
        <begin position="438"/>
        <end position="460"/>
    </location>
</feature>
<accession>A0AAN6MQZ4</accession>
<sequence length="493" mass="53207">MASTTALDNDTRGWLMCGFSGLACILGASVICIDIPIRLLPGKRSFRIQESNGFLACSLSLSFGVMLFSALYSMLPSAMRYLAKDEWDEHAAGLIMMSCFVAGFFGIQIISRLLHQYMPSHVVDCDHTHNALPDEELAAHHAAHHHPHRHDSVSRAHSHPPAAPTGTRPHMVELHNSSGITESTPLISADHPNGHPAEPADRAYGTHRQLSPSVMIHNRVVSFFKDTKPNCDEDGPCFGYTDPCGQECFKHVGTRAALCRCAAARTAAAAPPTPNSADGSEIPSGAASHHSHSHSHSHDDHPHPVLHTHTHTHAHDTDSECCEDTDAQHHHHVPTNAFLSIGLQTVIAIALHKFPEGFVTYATNHANPTLGLNVFLALSVHNIAEGFAMALPLYMALGSRVRAIFWSALLGGLSQPLGAAVAVAWFKLAKRSHVEIDSTAYACLFAVTAGIMVSVALQLFVESLSLNHSRNLSIFFAFLGMTLLGVSNVLVTE</sequence>
<evidence type="ECO:0000256" key="2">
    <source>
        <dbReference type="ARBA" id="ARBA00022692"/>
    </source>
</evidence>
<evidence type="ECO:0000256" key="5">
    <source>
        <dbReference type="SAM" id="MobiDB-lite"/>
    </source>
</evidence>
<reference evidence="7" key="2">
    <citation type="submission" date="2023-05" db="EMBL/GenBank/DDBJ databases">
        <authorList>
            <consortium name="Lawrence Berkeley National Laboratory"/>
            <person name="Steindorff A."/>
            <person name="Hensen N."/>
            <person name="Bonometti L."/>
            <person name="Westerberg I."/>
            <person name="Brannstrom I.O."/>
            <person name="Guillou S."/>
            <person name="Cros-Aarteil S."/>
            <person name="Calhoun S."/>
            <person name="Haridas S."/>
            <person name="Kuo A."/>
            <person name="Mondo S."/>
            <person name="Pangilinan J."/>
            <person name="Riley R."/>
            <person name="Labutti K."/>
            <person name="Andreopoulos B."/>
            <person name="Lipzen A."/>
            <person name="Chen C."/>
            <person name="Yanf M."/>
            <person name="Daum C."/>
            <person name="Ng V."/>
            <person name="Clum A."/>
            <person name="Ohm R."/>
            <person name="Martin F."/>
            <person name="Silar P."/>
            <person name="Natvig D."/>
            <person name="Lalanne C."/>
            <person name="Gautier V."/>
            <person name="Ament-Velasquez S.L."/>
            <person name="Kruys A."/>
            <person name="Hutchinson M.I."/>
            <person name="Powell A.J."/>
            <person name="Barry K."/>
            <person name="Miller A.N."/>
            <person name="Grigoriev I.V."/>
            <person name="Debuchy R."/>
            <person name="Gladieux P."/>
            <person name="Thoren M.H."/>
            <person name="Johannesson H."/>
        </authorList>
    </citation>
    <scope>NUCLEOTIDE SEQUENCE</scope>
    <source>
        <strain evidence="7">CBS 103.79</strain>
    </source>
</reference>
<evidence type="ECO:0000256" key="4">
    <source>
        <dbReference type="ARBA" id="ARBA00023136"/>
    </source>
</evidence>
<dbReference type="PANTHER" id="PTHR11040:SF210">
    <property type="entry name" value="ZINC-REGULATED TRANSPORTER 3"/>
    <property type="match status" value="1"/>
</dbReference>
<keyword evidence="4 6" id="KW-0472">Membrane</keyword>
<feature type="transmembrane region" description="Helical" evidence="6">
    <location>
        <begin position="54"/>
        <end position="75"/>
    </location>
</feature>
<evidence type="ECO:0000256" key="3">
    <source>
        <dbReference type="ARBA" id="ARBA00022989"/>
    </source>
</evidence>
<dbReference type="GO" id="GO:0005385">
    <property type="term" value="F:zinc ion transmembrane transporter activity"/>
    <property type="evidence" value="ECO:0007669"/>
    <property type="project" value="TreeGrafter"/>
</dbReference>
<comment type="caution">
    <text evidence="7">The sequence shown here is derived from an EMBL/GenBank/DDBJ whole genome shotgun (WGS) entry which is preliminary data.</text>
</comment>
<feature type="region of interest" description="Disordered" evidence="5">
    <location>
        <begin position="140"/>
        <end position="203"/>
    </location>
</feature>
<dbReference type="GO" id="GO:0016020">
    <property type="term" value="C:membrane"/>
    <property type="evidence" value="ECO:0007669"/>
    <property type="project" value="UniProtKB-SubCell"/>
</dbReference>
<feature type="transmembrane region" description="Helical" evidence="6">
    <location>
        <begin position="374"/>
        <end position="397"/>
    </location>
</feature>
<proteinExistence type="predicted"/>